<sequence>MWAPTKKFSNGLLFCCWLVRYCNSSKSSSFTNLYHDILNWGSAHHNIYSRASS</sequence>
<dbReference type="EMBL" id="QGNW01001749">
    <property type="protein sequence ID" value="RVW31557.1"/>
    <property type="molecule type" value="Genomic_DNA"/>
</dbReference>
<evidence type="ECO:0000256" key="1">
    <source>
        <dbReference type="SAM" id="SignalP"/>
    </source>
</evidence>
<gene>
    <name evidence="2" type="ORF">CK203_087923</name>
</gene>
<protein>
    <submittedName>
        <fullName evidence="2">Uncharacterized protein</fullName>
    </submittedName>
</protein>
<feature type="signal peptide" evidence="1">
    <location>
        <begin position="1"/>
        <end position="24"/>
    </location>
</feature>
<evidence type="ECO:0000313" key="3">
    <source>
        <dbReference type="Proteomes" id="UP000288805"/>
    </source>
</evidence>
<reference evidence="2 3" key="1">
    <citation type="journal article" date="2018" name="PLoS Genet.">
        <title>Population sequencing reveals clonal diversity and ancestral inbreeding in the grapevine cultivar Chardonnay.</title>
        <authorList>
            <person name="Roach M.J."/>
            <person name="Johnson D.L."/>
            <person name="Bohlmann J."/>
            <person name="van Vuuren H.J."/>
            <person name="Jones S.J."/>
            <person name="Pretorius I.S."/>
            <person name="Schmidt S.A."/>
            <person name="Borneman A.R."/>
        </authorList>
    </citation>
    <scope>NUCLEOTIDE SEQUENCE [LARGE SCALE GENOMIC DNA]</scope>
    <source>
        <strain evidence="3">cv. Chardonnay</strain>
        <tissue evidence="2">Leaf</tissue>
    </source>
</reference>
<proteinExistence type="predicted"/>
<dbReference type="AlphaFoldDB" id="A0A438D7X3"/>
<accession>A0A438D7X3</accession>
<feature type="chain" id="PRO_5018977981" evidence="1">
    <location>
        <begin position="25"/>
        <end position="53"/>
    </location>
</feature>
<name>A0A438D7X3_VITVI</name>
<evidence type="ECO:0000313" key="2">
    <source>
        <dbReference type="EMBL" id="RVW31557.1"/>
    </source>
</evidence>
<dbReference type="Proteomes" id="UP000288805">
    <property type="component" value="Unassembled WGS sequence"/>
</dbReference>
<comment type="caution">
    <text evidence="2">The sequence shown here is derived from an EMBL/GenBank/DDBJ whole genome shotgun (WGS) entry which is preliminary data.</text>
</comment>
<organism evidence="2 3">
    <name type="scientific">Vitis vinifera</name>
    <name type="common">Grape</name>
    <dbReference type="NCBI Taxonomy" id="29760"/>
    <lineage>
        <taxon>Eukaryota</taxon>
        <taxon>Viridiplantae</taxon>
        <taxon>Streptophyta</taxon>
        <taxon>Embryophyta</taxon>
        <taxon>Tracheophyta</taxon>
        <taxon>Spermatophyta</taxon>
        <taxon>Magnoliopsida</taxon>
        <taxon>eudicotyledons</taxon>
        <taxon>Gunneridae</taxon>
        <taxon>Pentapetalae</taxon>
        <taxon>rosids</taxon>
        <taxon>Vitales</taxon>
        <taxon>Vitaceae</taxon>
        <taxon>Viteae</taxon>
        <taxon>Vitis</taxon>
    </lineage>
</organism>
<keyword evidence="1" id="KW-0732">Signal</keyword>